<dbReference type="PATRIC" id="fig|33051.3.peg.2979"/>
<dbReference type="Proteomes" id="UP000072867">
    <property type="component" value="Unassembled WGS sequence"/>
</dbReference>
<dbReference type="PANTHER" id="PTHR30238:SF4">
    <property type="entry name" value="SLL1022 PROTEIN"/>
    <property type="match status" value="1"/>
</dbReference>
<feature type="transmembrane region" description="Helical" evidence="1">
    <location>
        <begin position="50"/>
        <end position="75"/>
    </location>
</feature>
<dbReference type="EMBL" id="LDTD01000060">
    <property type="protein sequence ID" value="KTT69797.1"/>
    <property type="molecule type" value="Genomic_DNA"/>
</dbReference>
<accession>A0A147HXW4</accession>
<dbReference type="AlphaFoldDB" id="A0A147HXW4"/>
<keyword evidence="1" id="KW-0472">Membrane</keyword>
<gene>
    <name evidence="2" type="ORF">NS319_09050</name>
</gene>
<feature type="transmembrane region" description="Helical" evidence="1">
    <location>
        <begin position="87"/>
        <end position="113"/>
    </location>
</feature>
<feature type="transmembrane region" description="Helical" evidence="1">
    <location>
        <begin position="234"/>
        <end position="250"/>
    </location>
</feature>
<proteinExistence type="predicted"/>
<evidence type="ECO:0000313" key="3">
    <source>
        <dbReference type="Proteomes" id="UP000072867"/>
    </source>
</evidence>
<dbReference type="InterPro" id="IPR007427">
    <property type="entry name" value="DUF475"/>
</dbReference>
<dbReference type="Pfam" id="PF04332">
    <property type="entry name" value="DUF475"/>
    <property type="match status" value="1"/>
</dbReference>
<evidence type="ECO:0000313" key="2">
    <source>
        <dbReference type="EMBL" id="KTT69797.1"/>
    </source>
</evidence>
<feature type="transmembrane region" description="Helical" evidence="1">
    <location>
        <begin position="133"/>
        <end position="158"/>
    </location>
</feature>
<feature type="transmembrane region" description="Helical" evidence="1">
    <location>
        <begin position="332"/>
        <end position="349"/>
    </location>
</feature>
<feature type="transmembrane region" description="Helical" evidence="1">
    <location>
        <begin position="179"/>
        <end position="199"/>
    </location>
</feature>
<reference evidence="2 3" key="1">
    <citation type="journal article" date="2016" name="Front. Microbiol.">
        <title>Genomic Resource of Rice Seed Associated Bacteria.</title>
        <authorList>
            <person name="Midha S."/>
            <person name="Bansal K."/>
            <person name="Sharma S."/>
            <person name="Kumar N."/>
            <person name="Patil P.P."/>
            <person name="Chaudhry V."/>
            <person name="Patil P.B."/>
        </authorList>
    </citation>
    <scope>NUCLEOTIDE SEQUENCE [LARGE SCALE GENOMIC DNA]</scope>
    <source>
        <strain evidence="2 3">NS319</strain>
    </source>
</reference>
<organism evidence="2 3">
    <name type="scientific">Sphingomonas sanguinis</name>
    <dbReference type="NCBI Taxonomy" id="33051"/>
    <lineage>
        <taxon>Bacteria</taxon>
        <taxon>Pseudomonadati</taxon>
        <taxon>Pseudomonadota</taxon>
        <taxon>Alphaproteobacteria</taxon>
        <taxon>Sphingomonadales</taxon>
        <taxon>Sphingomonadaceae</taxon>
        <taxon>Sphingomonas</taxon>
    </lineage>
</organism>
<feature type="transmembrane region" description="Helical" evidence="1">
    <location>
        <begin position="262"/>
        <end position="287"/>
    </location>
</feature>
<dbReference type="PANTHER" id="PTHR30238">
    <property type="entry name" value="MEMBRANE BOUND PREDICTED REDOX MODULATOR"/>
    <property type="match status" value="1"/>
</dbReference>
<dbReference type="STRING" id="33051.SB4_02600"/>
<keyword evidence="1" id="KW-1133">Transmembrane helix</keyword>
<keyword evidence="1" id="KW-0812">Transmembrane</keyword>
<sequence>MRAIGGAGTKGRWVLLKYYKGSLLFTALCLGIAAWLGFQSTGTLPGTLGVLWIVLVLGVLEVSLSFDNAVVNATVLRDMDDKWRHRFLTWGILIAVFGMRIVFPLAIVAIAAHMGPIEALKLAIGDPVRYEQIITSAHIGISGFGGSFLAMVGLNFFLDDEKEEHWLPLIERPLAALRKISGLATGIVLLALYGIAQLIPAGEGMTFITAGIFGLLTYIAVHAIGVVLEGDGDAATGAVARSGFAAFLYLEVLDASFSFDGVIGAFALSNNLFIIALGLGIGAMFVRSMTIMLVDHGTLAQYRYLEHGAFYAIVALAAIMLLSVRFHIPETITGLIGATLIGLAFWASVRSNRKHPEQAAIEADPVHPSGKPIGD</sequence>
<name>A0A147HXW4_9SPHN</name>
<dbReference type="NCBIfam" id="NF010620">
    <property type="entry name" value="PRK14013.2-6"/>
    <property type="match status" value="1"/>
</dbReference>
<feature type="transmembrane region" description="Helical" evidence="1">
    <location>
        <begin position="205"/>
        <end position="227"/>
    </location>
</feature>
<comment type="caution">
    <text evidence="2">The sequence shown here is derived from an EMBL/GenBank/DDBJ whole genome shotgun (WGS) entry which is preliminary data.</text>
</comment>
<feature type="transmembrane region" description="Helical" evidence="1">
    <location>
        <begin position="308"/>
        <end position="326"/>
    </location>
</feature>
<dbReference type="NCBIfam" id="NF010613">
    <property type="entry name" value="PRK14013.1-3"/>
    <property type="match status" value="1"/>
</dbReference>
<feature type="transmembrane region" description="Helical" evidence="1">
    <location>
        <begin position="21"/>
        <end position="38"/>
    </location>
</feature>
<evidence type="ECO:0000256" key="1">
    <source>
        <dbReference type="SAM" id="Phobius"/>
    </source>
</evidence>
<protein>
    <submittedName>
        <fullName evidence="2">Membrane protein</fullName>
    </submittedName>
</protein>